<keyword evidence="2" id="KW-0560">Oxidoreductase</keyword>
<dbReference type="PANTHER" id="PTHR43521">
    <property type="entry name" value="ALPHA-AMINOADIPIC SEMIALDEHYDE DEHYDROGENASE"/>
    <property type="match status" value="1"/>
</dbReference>
<keyword evidence="3" id="KW-0520">NAD</keyword>
<dbReference type="AlphaFoldDB" id="A0AAD3CUB5"/>
<dbReference type="Gene3D" id="3.40.605.10">
    <property type="entry name" value="Aldehyde Dehydrogenase, Chain A, domain 1"/>
    <property type="match status" value="1"/>
</dbReference>
<evidence type="ECO:0000313" key="6">
    <source>
        <dbReference type="Proteomes" id="UP001054902"/>
    </source>
</evidence>
<evidence type="ECO:0000256" key="1">
    <source>
        <dbReference type="ARBA" id="ARBA00009986"/>
    </source>
</evidence>
<protein>
    <submittedName>
        <fullName evidence="5">Aldehyde dehydrogenase</fullName>
    </submittedName>
</protein>
<dbReference type="InterPro" id="IPR016163">
    <property type="entry name" value="Ald_DH_C"/>
</dbReference>
<dbReference type="EMBL" id="BLLK01000045">
    <property type="protein sequence ID" value="GFH52268.1"/>
    <property type="molecule type" value="Genomic_DNA"/>
</dbReference>
<organism evidence="5 6">
    <name type="scientific">Chaetoceros tenuissimus</name>
    <dbReference type="NCBI Taxonomy" id="426638"/>
    <lineage>
        <taxon>Eukaryota</taxon>
        <taxon>Sar</taxon>
        <taxon>Stramenopiles</taxon>
        <taxon>Ochrophyta</taxon>
        <taxon>Bacillariophyta</taxon>
        <taxon>Coscinodiscophyceae</taxon>
        <taxon>Chaetocerotophycidae</taxon>
        <taxon>Chaetocerotales</taxon>
        <taxon>Chaetocerotaceae</taxon>
        <taxon>Chaetoceros</taxon>
    </lineage>
</organism>
<sequence>MIRSSISKIELRKTARCTGIISTRCLGSIPWATLEPKQLGVDSSPHHVPNIVNGIWQQDIKGKMFIPNPMDKDSPSLFSLADTSIAELEPFRESMRSVPKSGLHNPLKNVDRYLMYGEISRKAGAALSDPVIQEFFTQAIMKCVPKSHAQAKGEVMVTAAFLNNFAGDNVRFLARSFGNPGDHYGQQSNGFRWPYGPVAIVAPFNFPLEIPVLQLMGALYMGNKPVLKPAEKVAFVMEQFLHLLHHCGMPKEDVDLLNCQGPVAEELITSSPIRLTQFTGSSRVAEHLSKVTAGKVKIEDAGFDWKILGPDVANVDYVAWQCDQDAYATIGQKCSAQSILFVHENYEKAGLLDKIKENASKRQLEDFTIGPVLTHTTQNILDHIETLLKVPGSSVLFGGKELENHNIPSEYGAVEPTAVYIPIEQMLKEEYYESCVTELFAPFQVVTTYKDNQLDLVLEACERMSHHLTAAVVSNDASFQTKVLANTVNGTTYAGQRARTTGAPQNHWFGPAGDPRGAGIGTPEAIKLVWSCHREIIHDSIIPEDWVQPKAT</sequence>
<feature type="domain" description="Aldehyde dehydrogenase" evidence="4">
    <location>
        <begin position="135"/>
        <end position="504"/>
    </location>
</feature>
<dbReference type="FunFam" id="3.40.605.10:FF:000019">
    <property type="entry name" value="probable aldehyde dehydrogenase"/>
    <property type="match status" value="1"/>
</dbReference>
<dbReference type="Gene3D" id="3.40.309.10">
    <property type="entry name" value="Aldehyde Dehydrogenase, Chain A, domain 2"/>
    <property type="match status" value="1"/>
</dbReference>
<dbReference type="SUPFAM" id="SSF53720">
    <property type="entry name" value="ALDH-like"/>
    <property type="match status" value="1"/>
</dbReference>
<reference evidence="5 6" key="1">
    <citation type="journal article" date="2021" name="Sci. Rep.">
        <title>The genome of the diatom Chaetoceros tenuissimus carries an ancient integrated fragment of an extant virus.</title>
        <authorList>
            <person name="Hongo Y."/>
            <person name="Kimura K."/>
            <person name="Takaki Y."/>
            <person name="Yoshida Y."/>
            <person name="Baba S."/>
            <person name="Kobayashi G."/>
            <person name="Nagasaki K."/>
            <person name="Hano T."/>
            <person name="Tomaru Y."/>
        </authorList>
    </citation>
    <scope>NUCLEOTIDE SEQUENCE [LARGE SCALE GENOMIC DNA]</scope>
    <source>
        <strain evidence="5 6">NIES-3715</strain>
    </source>
</reference>
<dbReference type="GO" id="GO:0004029">
    <property type="term" value="F:aldehyde dehydrogenase (NAD+) activity"/>
    <property type="evidence" value="ECO:0007669"/>
    <property type="project" value="InterPro"/>
</dbReference>
<dbReference type="InterPro" id="IPR044638">
    <property type="entry name" value="ALDH7A1-like"/>
</dbReference>
<accession>A0AAD3CUB5</accession>
<gene>
    <name evidence="5" type="ORF">CTEN210_08744</name>
</gene>
<evidence type="ECO:0000259" key="4">
    <source>
        <dbReference type="Pfam" id="PF00171"/>
    </source>
</evidence>
<evidence type="ECO:0000313" key="5">
    <source>
        <dbReference type="EMBL" id="GFH52268.1"/>
    </source>
</evidence>
<comment type="similarity">
    <text evidence="1">Belongs to the aldehyde dehydrogenase family.</text>
</comment>
<proteinExistence type="inferred from homology"/>
<dbReference type="InterPro" id="IPR016161">
    <property type="entry name" value="Ald_DH/histidinol_DH"/>
</dbReference>
<dbReference type="Pfam" id="PF00171">
    <property type="entry name" value="Aldedh"/>
    <property type="match status" value="1"/>
</dbReference>
<evidence type="ECO:0000256" key="3">
    <source>
        <dbReference type="ARBA" id="ARBA00023027"/>
    </source>
</evidence>
<dbReference type="InterPro" id="IPR015590">
    <property type="entry name" value="Aldehyde_DH_dom"/>
</dbReference>
<evidence type="ECO:0000256" key="2">
    <source>
        <dbReference type="ARBA" id="ARBA00023002"/>
    </source>
</evidence>
<comment type="caution">
    <text evidence="5">The sequence shown here is derived from an EMBL/GenBank/DDBJ whole genome shotgun (WGS) entry which is preliminary data.</text>
</comment>
<dbReference type="PANTHER" id="PTHR43521:SF7">
    <property type="entry name" value="DELTA-1-PYRROLINE-5-CARBOXYLATE DEHYDROGENASE 12A1, MITOCHONDRIAL"/>
    <property type="match status" value="1"/>
</dbReference>
<dbReference type="Proteomes" id="UP001054902">
    <property type="component" value="Unassembled WGS sequence"/>
</dbReference>
<dbReference type="InterPro" id="IPR016162">
    <property type="entry name" value="Ald_DH_N"/>
</dbReference>
<keyword evidence="6" id="KW-1185">Reference proteome</keyword>
<name>A0AAD3CUB5_9STRA</name>